<dbReference type="OrthoDB" id="19623at2759"/>
<evidence type="ECO:0000256" key="5">
    <source>
        <dbReference type="ARBA" id="ARBA00022840"/>
    </source>
</evidence>
<dbReference type="GeneID" id="20251364"/>
<comment type="subcellular location">
    <subcellularLocation>
        <location evidence="1">Membrane</location>
        <topology evidence="1">Single-pass membrane protein</topology>
    </subcellularLocation>
</comment>
<proteinExistence type="inferred from homology"/>
<protein>
    <recommendedName>
        <fullName evidence="8">Torsin-1A C-terminal domain-containing protein</fullName>
    </recommendedName>
</protein>
<dbReference type="RefSeq" id="XP_009050318.1">
    <property type="nucleotide sequence ID" value="XM_009052070.1"/>
</dbReference>
<dbReference type="InterPro" id="IPR027417">
    <property type="entry name" value="P-loop_NTPase"/>
</dbReference>
<dbReference type="PANTHER" id="PTHR10760">
    <property type="entry name" value="TORSIN"/>
    <property type="match status" value="1"/>
</dbReference>
<evidence type="ECO:0000256" key="7">
    <source>
        <dbReference type="ARBA" id="ARBA00023136"/>
    </source>
</evidence>
<dbReference type="GO" id="GO:0005524">
    <property type="term" value="F:ATP binding"/>
    <property type="evidence" value="ECO:0007669"/>
    <property type="project" value="UniProtKB-KW"/>
</dbReference>
<keyword evidence="5" id="KW-0067">ATP-binding</keyword>
<dbReference type="AlphaFoldDB" id="V4AZ40"/>
<dbReference type="Pfam" id="PF21376">
    <property type="entry name" value="TOR1A_C"/>
    <property type="match status" value="1"/>
</dbReference>
<evidence type="ECO:0000313" key="10">
    <source>
        <dbReference type="Proteomes" id="UP000030746"/>
    </source>
</evidence>
<keyword evidence="3" id="KW-0812">Transmembrane</keyword>
<comment type="similarity">
    <text evidence="2">Belongs to the ClpA/ClpB family. Torsin subfamily.</text>
</comment>
<evidence type="ECO:0000256" key="1">
    <source>
        <dbReference type="ARBA" id="ARBA00004167"/>
    </source>
</evidence>
<feature type="non-terminal residue" evidence="9">
    <location>
        <position position="1"/>
    </location>
</feature>
<dbReference type="STRING" id="225164.V4AZ40"/>
<dbReference type="SUPFAM" id="SSF52540">
    <property type="entry name" value="P-loop containing nucleoside triphosphate hydrolases"/>
    <property type="match status" value="1"/>
</dbReference>
<organism evidence="9 10">
    <name type="scientific">Lottia gigantea</name>
    <name type="common">Giant owl limpet</name>
    <dbReference type="NCBI Taxonomy" id="225164"/>
    <lineage>
        <taxon>Eukaryota</taxon>
        <taxon>Metazoa</taxon>
        <taxon>Spiralia</taxon>
        <taxon>Lophotrochozoa</taxon>
        <taxon>Mollusca</taxon>
        <taxon>Gastropoda</taxon>
        <taxon>Patellogastropoda</taxon>
        <taxon>Lottioidea</taxon>
        <taxon>Lottiidae</taxon>
        <taxon>Lottia</taxon>
    </lineage>
</organism>
<name>V4AZ40_LOTGI</name>
<dbReference type="CTD" id="20251364"/>
<dbReference type="Gene3D" id="3.40.50.300">
    <property type="entry name" value="P-loop containing nucleotide triphosphate hydrolases"/>
    <property type="match status" value="1"/>
</dbReference>
<evidence type="ECO:0000256" key="6">
    <source>
        <dbReference type="ARBA" id="ARBA00022989"/>
    </source>
</evidence>
<evidence type="ECO:0000259" key="8">
    <source>
        <dbReference type="Pfam" id="PF21376"/>
    </source>
</evidence>
<dbReference type="InterPro" id="IPR010448">
    <property type="entry name" value="Torsin"/>
</dbReference>
<evidence type="ECO:0000256" key="4">
    <source>
        <dbReference type="ARBA" id="ARBA00022741"/>
    </source>
</evidence>
<dbReference type="OMA" id="THKTYQL"/>
<feature type="domain" description="Torsin-1A C-terminal" evidence="8">
    <location>
        <begin position="196"/>
        <end position="253"/>
    </location>
</feature>
<dbReference type="Pfam" id="PF06309">
    <property type="entry name" value="Torsin"/>
    <property type="match status" value="1"/>
</dbReference>
<keyword evidence="10" id="KW-1185">Reference proteome</keyword>
<accession>V4AZ40</accession>
<dbReference type="PANTHER" id="PTHR10760:SF1">
    <property type="entry name" value="TORSIN-4A"/>
    <property type="match status" value="1"/>
</dbReference>
<evidence type="ECO:0000313" key="9">
    <source>
        <dbReference type="EMBL" id="ESO98991.1"/>
    </source>
</evidence>
<keyword evidence="4" id="KW-0547">Nucleotide-binding</keyword>
<reference evidence="9 10" key="1">
    <citation type="journal article" date="2013" name="Nature">
        <title>Insights into bilaterian evolution from three spiralian genomes.</title>
        <authorList>
            <person name="Simakov O."/>
            <person name="Marletaz F."/>
            <person name="Cho S.J."/>
            <person name="Edsinger-Gonzales E."/>
            <person name="Havlak P."/>
            <person name="Hellsten U."/>
            <person name="Kuo D.H."/>
            <person name="Larsson T."/>
            <person name="Lv J."/>
            <person name="Arendt D."/>
            <person name="Savage R."/>
            <person name="Osoegawa K."/>
            <person name="de Jong P."/>
            <person name="Grimwood J."/>
            <person name="Chapman J.A."/>
            <person name="Shapiro H."/>
            <person name="Aerts A."/>
            <person name="Otillar R.P."/>
            <person name="Terry A.Y."/>
            <person name="Boore J.L."/>
            <person name="Grigoriev I.V."/>
            <person name="Lindberg D.R."/>
            <person name="Seaver E.C."/>
            <person name="Weisblat D.A."/>
            <person name="Putnam N.H."/>
            <person name="Rokhsar D.S."/>
        </authorList>
    </citation>
    <scope>NUCLEOTIDE SEQUENCE [LARGE SCALE GENOMIC DNA]</scope>
</reference>
<dbReference type="Proteomes" id="UP000030746">
    <property type="component" value="Unassembled WGS sequence"/>
</dbReference>
<keyword evidence="7" id="KW-0472">Membrane</keyword>
<sequence>LTQNIFGQEIAVNVLPGILKDYLKRNQDIPKTKPLVLSMHGWTGVGKNYASRIIAETFRPKSFVKFLVPLHFPHARDDDVYYNQIIQWIDSNITQCHINIFLFDEMDKATPGVISGIQTAIINQSNKSSSDTPVIFMLLSNSKGAEINRLVFTNEKTHSEISHDFDFKDVFSDSNSWFSSFNSKNLIDSFIPFLPLEKSHVRQCISQDGKQKNLKISDTNMDQILKELSFLSVPGTNKEYSKTGCKRVSDKVDL</sequence>
<keyword evidence="6" id="KW-1133">Transmembrane helix</keyword>
<dbReference type="KEGG" id="lgi:LOTGIDRAFT_56719"/>
<evidence type="ECO:0000256" key="2">
    <source>
        <dbReference type="ARBA" id="ARBA00006235"/>
    </source>
</evidence>
<dbReference type="GO" id="GO:0005635">
    <property type="term" value="C:nuclear envelope"/>
    <property type="evidence" value="ECO:0007669"/>
    <property type="project" value="TreeGrafter"/>
</dbReference>
<dbReference type="GO" id="GO:0005788">
    <property type="term" value="C:endoplasmic reticulum lumen"/>
    <property type="evidence" value="ECO:0007669"/>
    <property type="project" value="TreeGrafter"/>
</dbReference>
<gene>
    <name evidence="9" type="ORF">LOTGIDRAFT_56719</name>
</gene>
<dbReference type="InterPro" id="IPR049337">
    <property type="entry name" value="TOR1A_C"/>
</dbReference>
<evidence type="ECO:0000256" key="3">
    <source>
        <dbReference type="ARBA" id="ARBA00022692"/>
    </source>
</evidence>
<dbReference type="EMBL" id="KB201205">
    <property type="protein sequence ID" value="ESO98991.1"/>
    <property type="molecule type" value="Genomic_DNA"/>
</dbReference>
<dbReference type="GO" id="GO:0016887">
    <property type="term" value="F:ATP hydrolysis activity"/>
    <property type="evidence" value="ECO:0007669"/>
    <property type="project" value="InterPro"/>
</dbReference>
<feature type="non-terminal residue" evidence="9">
    <location>
        <position position="254"/>
    </location>
</feature>
<dbReference type="HOGENOM" id="CLU_053537_0_0_1"/>
<dbReference type="GO" id="GO:0016020">
    <property type="term" value="C:membrane"/>
    <property type="evidence" value="ECO:0007669"/>
    <property type="project" value="UniProtKB-SubCell"/>
</dbReference>